<protein>
    <submittedName>
        <fullName evidence="2">BtpA/SgcQ family protein</fullName>
    </submittedName>
</protein>
<accession>A0A7C1E401</accession>
<dbReference type="PIRSF" id="PIRSF005956">
    <property type="entry name" value="BtpA"/>
    <property type="match status" value="1"/>
</dbReference>
<proteinExistence type="inferred from homology"/>
<dbReference type="Gene3D" id="3.20.20.70">
    <property type="entry name" value="Aldolase class I"/>
    <property type="match status" value="1"/>
</dbReference>
<dbReference type="Pfam" id="PF03437">
    <property type="entry name" value="BtpA"/>
    <property type="match status" value="1"/>
</dbReference>
<dbReference type="EMBL" id="DSDY01000049">
    <property type="protein sequence ID" value="HDS10274.1"/>
    <property type="molecule type" value="Genomic_DNA"/>
</dbReference>
<dbReference type="PANTHER" id="PTHR21381">
    <property type="entry name" value="ZGC:162297"/>
    <property type="match status" value="1"/>
</dbReference>
<dbReference type="InterPro" id="IPR013785">
    <property type="entry name" value="Aldolase_TIM"/>
</dbReference>
<comment type="similarity">
    <text evidence="1">Belongs to the BtpA family.</text>
</comment>
<evidence type="ECO:0000313" key="2">
    <source>
        <dbReference type="EMBL" id="HDS10274.1"/>
    </source>
</evidence>
<dbReference type="InterPro" id="IPR011060">
    <property type="entry name" value="RibuloseP-bd_barrel"/>
</dbReference>
<comment type="caution">
    <text evidence="2">The sequence shown here is derived from an EMBL/GenBank/DDBJ whole genome shotgun (WGS) entry which is preliminary data.</text>
</comment>
<dbReference type="SUPFAM" id="SSF51366">
    <property type="entry name" value="Ribulose-phoshate binding barrel"/>
    <property type="match status" value="1"/>
</dbReference>
<gene>
    <name evidence="2" type="ORF">ENO04_01430</name>
</gene>
<organism evidence="2">
    <name type="scientific">Fervidicoccus fontis</name>
    <dbReference type="NCBI Taxonomy" id="683846"/>
    <lineage>
        <taxon>Archaea</taxon>
        <taxon>Thermoproteota</taxon>
        <taxon>Thermoprotei</taxon>
        <taxon>Fervidicoccales</taxon>
        <taxon>Fervidicoccaceae</taxon>
        <taxon>Fervidicoccus</taxon>
    </lineage>
</organism>
<evidence type="ECO:0000256" key="1">
    <source>
        <dbReference type="ARBA" id="ARBA00006007"/>
    </source>
</evidence>
<dbReference type="InterPro" id="IPR005137">
    <property type="entry name" value="BtpA"/>
</dbReference>
<dbReference type="NCBIfam" id="TIGR00259">
    <property type="entry name" value="thylakoid_BtpA"/>
    <property type="match status" value="1"/>
</dbReference>
<dbReference type="AlphaFoldDB" id="A0A7C1E401"/>
<reference evidence="2" key="1">
    <citation type="journal article" date="2020" name="mSystems">
        <title>Genome- and Community-Level Interaction Insights into Carbon Utilization and Element Cycling Functions of Hydrothermarchaeota in Hydrothermal Sediment.</title>
        <authorList>
            <person name="Zhou Z."/>
            <person name="Liu Y."/>
            <person name="Xu W."/>
            <person name="Pan J."/>
            <person name="Luo Z.H."/>
            <person name="Li M."/>
        </authorList>
    </citation>
    <scope>NUCLEOTIDE SEQUENCE [LARGE SCALE GENOMIC DNA]</scope>
    <source>
        <strain evidence="2">SpSt-123</strain>
    </source>
</reference>
<sequence length="270" mass="29929">MVEVIGVVHLPRLPSMYTKSEKSIDEIVSIAVSESKILEEQGYDGVIIENYGDYPYKKRVEDPLTIAVMTRITRAVVEKTRFKVGVNILRNSGREAYAVATATGARFIRVNSLVQTIVSDSGLIEPEAPLMRELIHNYPGIEIYADFMVKHAGDLYLLATYWKNVVMPLGIETVIKDVLYDLAWRGKADKIVLTGLRTGEPPDVPYVKIVKKHSPIPVVIGSGISVENADLYLDLADGFIVGSFIKKNGIAGNPLDPERSAALIRKFKKK</sequence>
<dbReference type="PANTHER" id="PTHR21381:SF3">
    <property type="entry name" value="SGC REGION PROTEIN SGCQ-RELATED"/>
    <property type="match status" value="1"/>
</dbReference>
<name>A0A7C1E401_9CREN</name>